<evidence type="ECO:0000256" key="5">
    <source>
        <dbReference type="ARBA" id="ARBA00015519"/>
    </source>
</evidence>
<keyword evidence="15" id="KW-1185">Reference proteome</keyword>
<evidence type="ECO:0000256" key="10">
    <source>
        <dbReference type="ARBA" id="ARBA00023242"/>
    </source>
</evidence>
<dbReference type="InterPro" id="IPR026103">
    <property type="entry name" value="HARBI1_animal"/>
</dbReference>
<dbReference type="PANTHER" id="PTHR22930:SF85">
    <property type="entry name" value="GH03217P-RELATED"/>
    <property type="match status" value="1"/>
</dbReference>
<evidence type="ECO:0000256" key="1">
    <source>
        <dbReference type="ARBA" id="ARBA00001968"/>
    </source>
</evidence>
<dbReference type="Pfam" id="PF13359">
    <property type="entry name" value="DDE_Tnp_4"/>
    <property type="match status" value="1"/>
</dbReference>
<evidence type="ECO:0000256" key="2">
    <source>
        <dbReference type="ARBA" id="ARBA00004123"/>
    </source>
</evidence>
<keyword evidence="10" id="KW-0539">Nucleus</keyword>
<keyword evidence="9" id="KW-0378">Hydrolase</keyword>
<evidence type="ECO:0000256" key="6">
    <source>
        <dbReference type="ARBA" id="ARBA00022490"/>
    </source>
</evidence>
<feature type="domain" description="DDE Tnp4" evidence="13">
    <location>
        <begin position="71"/>
        <end position="225"/>
    </location>
</feature>
<organism evidence="14 15">
    <name type="scientific">Lasius platythorax</name>
    <dbReference type="NCBI Taxonomy" id="488582"/>
    <lineage>
        <taxon>Eukaryota</taxon>
        <taxon>Metazoa</taxon>
        <taxon>Ecdysozoa</taxon>
        <taxon>Arthropoda</taxon>
        <taxon>Hexapoda</taxon>
        <taxon>Insecta</taxon>
        <taxon>Pterygota</taxon>
        <taxon>Neoptera</taxon>
        <taxon>Endopterygota</taxon>
        <taxon>Hymenoptera</taxon>
        <taxon>Apocrita</taxon>
        <taxon>Aculeata</taxon>
        <taxon>Formicoidea</taxon>
        <taxon>Formicidae</taxon>
        <taxon>Formicinae</taxon>
        <taxon>Lasius</taxon>
        <taxon>Lasius</taxon>
    </lineage>
</organism>
<gene>
    <name evidence="14" type="ORF">LPLAT_LOCUS6907</name>
</gene>
<comment type="subcellular location">
    <subcellularLocation>
        <location evidence="3">Cytoplasm</location>
    </subcellularLocation>
    <subcellularLocation>
        <location evidence="2">Nucleus</location>
    </subcellularLocation>
</comment>
<name>A0AAV2MXU4_9HYME</name>
<evidence type="ECO:0000256" key="3">
    <source>
        <dbReference type="ARBA" id="ARBA00004496"/>
    </source>
</evidence>
<evidence type="ECO:0000256" key="4">
    <source>
        <dbReference type="ARBA" id="ARBA00006958"/>
    </source>
</evidence>
<reference evidence="14" key="1">
    <citation type="submission" date="2024-04" db="EMBL/GenBank/DDBJ databases">
        <authorList>
            <consortium name="Molecular Ecology Group"/>
        </authorList>
    </citation>
    <scope>NUCLEOTIDE SEQUENCE</scope>
</reference>
<dbReference type="Proteomes" id="UP001497644">
    <property type="component" value="Unassembled WGS sequence"/>
</dbReference>
<comment type="cofactor">
    <cofactor evidence="1">
        <name>a divalent metal cation</name>
        <dbReference type="ChEBI" id="CHEBI:60240"/>
    </cofactor>
</comment>
<comment type="caution">
    <text evidence="14">The sequence shown here is derived from an EMBL/GenBank/DDBJ whole genome shotgun (WGS) entry which is preliminary data.</text>
</comment>
<keyword evidence="8" id="KW-0479">Metal-binding</keyword>
<comment type="function">
    <text evidence="12">Transposase-derived protein that may have nuclease activity. Does not have transposase activity.</text>
</comment>
<dbReference type="PRINTS" id="PR02086">
    <property type="entry name" value="PUTNUCHARBI1"/>
</dbReference>
<dbReference type="InterPro" id="IPR027806">
    <property type="entry name" value="HARBI1_dom"/>
</dbReference>
<keyword evidence="6" id="KW-0963">Cytoplasm</keyword>
<dbReference type="AlphaFoldDB" id="A0AAV2MXU4"/>
<dbReference type="EMBL" id="CAXIPU020000468">
    <property type="protein sequence ID" value="CAL1672230.1"/>
    <property type="molecule type" value="Genomic_DNA"/>
</dbReference>
<evidence type="ECO:0000256" key="8">
    <source>
        <dbReference type="ARBA" id="ARBA00022723"/>
    </source>
</evidence>
<dbReference type="GO" id="GO:0016787">
    <property type="term" value="F:hydrolase activity"/>
    <property type="evidence" value="ECO:0007669"/>
    <property type="project" value="UniProtKB-KW"/>
</dbReference>
<evidence type="ECO:0000313" key="15">
    <source>
        <dbReference type="Proteomes" id="UP001497644"/>
    </source>
</evidence>
<sequence>MATMDSYRSICDRFNVGRATAVRAATAVRRVTCALFKIVPSFISWPSNEQAEIIINNFKESSGFPSTIGAIDGTHIRIEAPQENAADYVNRKGYHSNQLQVVCDHRMIITHCFVGYPGSVHDQRVFRQSEMALYLNNEEKFPFDSHIIGDAAYELHEHLLVPFKDNGHLTAAQKQYNFRLSSARVVVERCFALLKGRMRSLMHCLPMKRVDLMSEYIVACCVIHNICLLRNDELAVIPIIEGNPIENDDNANQRQVNNKGNWKRNIIVNTLQRHH</sequence>
<protein>
    <recommendedName>
        <fullName evidence="5">Putative nuclease HARBI1</fullName>
    </recommendedName>
    <alternativeName>
        <fullName evidence="11">Harbinger transposase-derived nuclease</fullName>
    </alternativeName>
</protein>
<evidence type="ECO:0000256" key="11">
    <source>
        <dbReference type="ARBA" id="ARBA00030126"/>
    </source>
</evidence>
<evidence type="ECO:0000259" key="13">
    <source>
        <dbReference type="Pfam" id="PF13359"/>
    </source>
</evidence>
<evidence type="ECO:0000256" key="7">
    <source>
        <dbReference type="ARBA" id="ARBA00022722"/>
    </source>
</evidence>
<evidence type="ECO:0000256" key="9">
    <source>
        <dbReference type="ARBA" id="ARBA00022801"/>
    </source>
</evidence>
<dbReference type="GO" id="GO:0046872">
    <property type="term" value="F:metal ion binding"/>
    <property type="evidence" value="ECO:0007669"/>
    <property type="project" value="UniProtKB-KW"/>
</dbReference>
<dbReference type="InterPro" id="IPR045249">
    <property type="entry name" value="HARBI1-like"/>
</dbReference>
<keyword evidence="7" id="KW-0540">Nuclease</keyword>
<dbReference type="GO" id="GO:0004518">
    <property type="term" value="F:nuclease activity"/>
    <property type="evidence" value="ECO:0007669"/>
    <property type="project" value="UniProtKB-KW"/>
</dbReference>
<dbReference type="PANTHER" id="PTHR22930">
    <property type="match status" value="1"/>
</dbReference>
<evidence type="ECO:0000256" key="12">
    <source>
        <dbReference type="ARBA" id="ARBA00045850"/>
    </source>
</evidence>
<proteinExistence type="inferred from homology"/>
<evidence type="ECO:0000313" key="14">
    <source>
        <dbReference type="EMBL" id="CAL1672230.1"/>
    </source>
</evidence>
<dbReference type="GO" id="GO:0005737">
    <property type="term" value="C:cytoplasm"/>
    <property type="evidence" value="ECO:0007669"/>
    <property type="project" value="UniProtKB-SubCell"/>
</dbReference>
<accession>A0AAV2MXU4</accession>
<dbReference type="GO" id="GO:0005634">
    <property type="term" value="C:nucleus"/>
    <property type="evidence" value="ECO:0007669"/>
    <property type="project" value="UniProtKB-SubCell"/>
</dbReference>
<comment type="similarity">
    <text evidence="4">Belongs to the HARBI1 family.</text>
</comment>